<feature type="domain" description="CHAT" evidence="1">
    <location>
        <begin position="522"/>
        <end position="796"/>
    </location>
</feature>
<evidence type="ECO:0000313" key="2">
    <source>
        <dbReference type="EMBL" id="RYU14830.1"/>
    </source>
</evidence>
<organism evidence="2 3">
    <name type="scientific">Nocardioides iriomotensis</name>
    <dbReference type="NCBI Taxonomy" id="715784"/>
    <lineage>
        <taxon>Bacteria</taxon>
        <taxon>Bacillati</taxon>
        <taxon>Actinomycetota</taxon>
        <taxon>Actinomycetes</taxon>
        <taxon>Propionibacteriales</taxon>
        <taxon>Nocardioidaceae</taxon>
        <taxon>Nocardioides</taxon>
    </lineage>
</organism>
<dbReference type="Proteomes" id="UP000291189">
    <property type="component" value="Unassembled WGS sequence"/>
</dbReference>
<gene>
    <name evidence="2" type="ORF">ETU37_02250</name>
</gene>
<sequence>MTVLEELYAAFARDNGDALLAARPQLATSANADDARAHAEAAVGHGDPQTATLWALVAENLYHLIGNTEASLSATLLRFSVLYAAAQNPQQYGRVRDALLNLADVTERAGYPTLSAEARVTAADCSYWALNALPSPDPEKDRLAHQLLKDVATAWTGGDVLESMQLERLGSLSVECLNVWLERVELLYDEEPRDLAGRIVLATHAYLPLDVFDRPDGAEGRSVIAARLARAAVRLGLDLTKDTENPDGTLVDRLRVALDLAEQDGQDDAWAIVCQAILQDVGDAFDPGKLTALRGRFYRSQDHRGRFRSRLGRLAGAASFDELVGADLSNLVDAEVPDVEQIFNLAETAAARTLLDGLHGLLTTPDDELCRTLERAATDFEQPEHDDLLRREMRLLSELPVASTDVLAQLEDRYAQLDAGFIGTAETAALNDVQALLSPGELMVRYVLPYRWSHPAYRPGVVVATREDAVFVRLPELGSGDVTGKFVIGGRSPLDVSPFVDALFDARGAVSGVSGRGAEAHELLTVLDDLLLAPVRATGLAEGCDRWVLVPQRSLHLVPWMALVDRNGHWLLDEAKVTVAPSASVWATLRQRARRSTGRLGFLADPLVGYAGLPQLPGAMSEMSAVALAWRSRGLHVEEFPQEDATYKALANAGAASDVLVIAAHGSFPGDAALFDHQLLLSPNLEHPGPVTADALRRLDLSGVSCVVLSVCDGGAYRVGRGDEPYGLVPALLEAGARSVIAAQWAVDDERTRALMTRTVELLAQVDPAEALQRACREHRKTLSSEEWTHAAFLSVGG</sequence>
<keyword evidence="3" id="KW-1185">Reference proteome</keyword>
<dbReference type="OrthoDB" id="9761935at2"/>
<dbReference type="EMBL" id="SDPU01000009">
    <property type="protein sequence ID" value="RYU14830.1"/>
    <property type="molecule type" value="Genomic_DNA"/>
</dbReference>
<reference evidence="2 3" key="1">
    <citation type="submission" date="2019-01" db="EMBL/GenBank/DDBJ databases">
        <title>Nocardioides guangzhouensis sp. nov., an actinobacterium isolated from soil.</title>
        <authorList>
            <person name="Fu Y."/>
            <person name="Cai Y."/>
            <person name="Lin Z."/>
            <person name="Chen P."/>
        </authorList>
    </citation>
    <scope>NUCLEOTIDE SEQUENCE [LARGE SCALE GENOMIC DNA]</scope>
    <source>
        <strain evidence="2 3">NBRC 105384</strain>
    </source>
</reference>
<accession>A0A4Q5J7Z8</accession>
<dbReference type="RefSeq" id="WP_129985253.1">
    <property type="nucleotide sequence ID" value="NZ_SDPU01000009.1"/>
</dbReference>
<evidence type="ECO:0000313" key="3">
    <source>
        <dbReference type="Proteomes" id="UP000291189"/>
    </source>
</evidence>
<evidence type="ECO:0000259" key="1">
    <source>
        <dbReference type="Pfam" id="PF12770"/>
    </source>
</evidence>
<dbReference type="AlphaFoldDB" id="A0A4Q5J7Z8"/>
<comment type="caution">
    <text evidence="2">The sequence shown here is derived from an EMBL/GenBank/DDBJ whole genome shotgun (WGS) entry which is preliminary data.</text>
</comment>
<name>A0A4Q5J7Z8_9ACTN</name>
<dbReference type="Pfam" id="PF12770">
    <property type="entry name" value="CHAT"/>
    <property type="match status" value="1"/>
</dbReference>
<dbReference type="InterPro" id="IPR024983">
    <property type="entry name" value="CHAT_dom"/>
</dbReference>
<protein>
    <submittedName>
        <fullName evidence="2">CHAT domain-containing protein</fullName>
    </submittedName>
</protein>
<proteinExistence type="predicted"/>